<dbReference type="InParanoid" id="A0A218Z5E6"/>
<proteinExistence type="predicted"/>
<dbReference type="OrthoDB" id="88410at2759"/>
<evidence type="ECO:0000313" key="2">
    <source>
        <dbReference type="Proteomes" id="UP000242519"/>
    </source>
</evidence>
<dbReference type="PANTHER" id="PTHR34724">
    <property type="entry name" value="OS12G0596101 PROTEIN"/>
    <property type="match status" value="1"/>
</dbReference>
<name>A0A218Z5E6_9HELO</name>
<gene>
    <name evidence="1" type="ORF">B2J93_7087</name>
</gene>
<accession>A0A218Z5E6</accession>
<dbReference type="PANTHER" id="PTHR34724:SF2">
    <property type="entry name" value="OS12G0596101 PROTEIN"/>
    <property type="match status" value="1"/>
</dbReference>
<reference evidence="1 2" key="1">
    <citation type="submission" date="2017-04" db="EMBL/GenBank/DDBJ databases">
        <title>Draft genome sequence of Marssonina coronaria NL1: causal agent of apple blotch.</title>
        <authorList>
            <person name="Cheng Q."/>
        </authorList>
    </citation>
    <scope>NUCLEOTIDE SEQUENCE [LARGE SCALE GENOMIC DNA]</scope>
    <source>
        <strain evidence="1 2">NL1</strain>
    </source>
</reference>
<organism evidence="1 2">
    <name type="scientific">Diplocarpon coronariae</name>
    <dbReference type="NCBI Taxonomy" id="2795749"/>
    <lineage>
        <taxon>Eukaryota</taxon>
        <taxon>Fungi</taxon>
        <taxon>Dikarya</taxon>
        <taxon>Ascomycota</taxon>
        <taxon>Pezizomycotina</taxon>
        <taxon>Leotiomycetes</taxon>
        <taxon>Helotiales</taxon>
        <taxon>Drepanopezizaceae</taxon>
        <taxon>Diplocarpon</taxon>
    </lineage>
</organism>
<dbReference type="Proteomes" id="UP000242519">
    <property type="component" value="Unassembled WGS sequence"/>
</dbReference>
<comment type="caution">
    <text evidence="1">The sequence shown here is derived from an EMBL/GenBank/DDBJ whole genome shotgun (WGS) entry which is preliminary data.</text>
</comment>
<protein>
    <submittedName>
        <fullName evidence="1">Uncharacterized protein</fullName>
    </submittedName>
</protein>
<keyword evidence="2" id="KW-1185">Reference proteome</keyword>
<sequence>MRGSPRGRSSGCGCPDTGGIDKATWFGCGLHIPSVLDGIPEEERCSCGPKVERDGKQYPPKGASPF</sequence>
<dbReference type="AlphaFoldDB" id="A0A218Z5E6"/>
<evidence type="ECO:0000313" key="1">
    <source>
        <dbReference type="EMBL" id="OWP03218.1"/>
    </source>
</evidence>
<dbReference type="EMBL" id="MZNU01000179">
    <property type="protein sequence ID" value="OWP03218.1"/>
    <property type="molecule type" value="Genomic_DNA"/>
</dbReference>